<dbReference type="PANTHER" id="PTHR38690:SF1">
    <property type="entry name" value="PROTEASE"/>
    <property type="match status" value="1"/>
</dbReference>
<evidence type="ECO:0000259" key="3">
    <source>
        <dbReference type="Pfam" id="PF13116"/>
    </source>
</evidence>
<reference evidence="4 5" key="1">
    <citation type="journal article" date="2019" name="Int. J. Syst. Evol. Microbiol.">
        <title>The Global Catalogue of Microorganisms (GCM) 10K type strain sequencing project: providing services to taxonomists for standard genome sequencing and annotation.</title>
        <authorList>
            <consortium name="The Broad Institute Genomics Platform"/>
            <consortium name="The Broad Institute Genome Sequencing Center for Infectious Disease"/>
            <person name="Wu L."/>
            <person name="Ma J."/>
        </authorList>
    </citation>
    <scope>NUCLEOTIDE SEQUENCE [LARGE SCALE GENOMIC DNA]</scope>
    <source>
        <strain evidence="4 5">JCM 16211</strain>
    </source>
</reference>
<sequence>MTKRLTRILRRLLTSFLWLVSVLVIIFVVLLSIVKLSLPYWTEDKQEMVALVEGQFGGTFDYSELEVDWSEFKPKVFLKDASWKQSDGSMSYSSDSTRVVLNFWESLIKGYVVAESIELNSANAKIRIPAPSKSTDSWSLDIDLLLKRHPEFINQERIDVNGLTVSVARNDLVRKIQFSTVSFEKLKEQRQLVLDFQSDFSSQTKLIIESEGMPFSEDSELKIYGLLRDFDVLDSAIFLKLPEDIPVEIADSEFWLEYEGKEPISGRLIFKAESSNSKVARLDAEINYHKTDNTAIFSSDRFYVAERTADDQLLEFDSFFKAVREVGDDQSIEWSLEAENTPIGYFVTLSSPFIPSELRDIFSEVQPDGELVSLDIRAVQKDAKVIPISGSAEIGNFTTVASSYGPELLMNSIQIQEEDSGWRLKAKSTESQLSWPTVFKGDIPIDDFSLNTWVSVEDKPLIKIDEFSLKNKEAQVVIHGSVQLEEDDAVLSVYGETKQVDIAALEKYWPRTTMSQNALEYLDQSLLKGKVEFARLVWRGGFEAFPYEDTSGVFDLRANVVDTSLKFDPDWPQVDQLTAIAHFKNNQLFLSSDKGQIKGHDIGQASGVIDSVFTDDTSLTLDIENRVGYELYNFVFLNSPLQEWLGPALLDLTFTGNLKHQLRLEVPLNEGSDAVVSGSVLFNGESVQLDSYGLNLNSLRGKLSYTEQGAFGKGLEGELWKSPVTIDIAVGDYGKGDDLVNIDAISDFDLAMAMTSFDMQLPINVDGKSKVNLHYRQDSEGSESLIIRSDLKGTAIKGPSWFSKTKESQSSFLSTLYRNNNRIHARTIYRDTVSAQLSFDVNSPDNINGVIALGDLATHSIEVPNNGVAIKGFFAEIHSNEWLNSLQVKKGGTFFWPKWIDHISIKTALFTIAGQSLHDVELSDSLLADDSVRFNVKANEGFGNLTIHKDGRKHVTVEKLDIELNDFSQLSDSEVNIEKSSLDNWQVECLACKINGIDTGKLTLVSKLDNGTVLVQGDSQIEGQLKAYLEGRWQGDKSQVEINFETLDTGSLLKRWGFGDGLKDTNATGSASLEWPGGFHDISIANISGSIDLETGEGSVKELSDRQARVFSLFSLQSIRRRLSLDFSDLFEDGFFYDKIKGVFTIKNGVVYSENVFINGTAADVKVKGRTNLVKNTVNQNVTVVPKLGSSLPLLAGWAIEPTTGLIMLLVNKLFEPVIDVVVSIEYKISGDLSNPTVIELNKKSKEVALPEVDEEEVQNESEPESEPEVEPKTGSEREPQEMKLEETDETNSDANRKVTAEEPQQEDTTKDSGEK</sequence>
<feature type="transmembrane region" description="Helical" evidence="2">
    <location>
        <begin position="12"/>
        <end position="34"/>
    </location>
</feature>
<evidence type="ECO:0000313" key="4">
    <source>
        <dbReference type="EMBL" id="GAA0200661.1"/>
    </source>
</evidence>
<evidence type="ECO:0000256" key="1">
    <source>
        <dbReference type="SAM" id="MobiDB-lite"/>
    </source>
</evidence>
<comment type="caution">
    <text evidence="4">The sequence shown here is derived from an EMBL/GenBank/DDBJ whole genome shotgun (WGS) entry which is preliminary data.</text>
</comment>
<evidence type="ECO:0000256" key="2">
    <source>
        <dbReference type="SAM" id="Phobius"/>
    </source>
</evidence>
<feature type="domain" description="YhdP central" evidence="3">
    <location>
        <begin position="8"/>
        <end position="1238"/>
    </location>
</feature>
<keyword evidence="2" id="KW-0812">Transmembrane</keyword>
<protein>
    <recommendedName>
        <fullName evidence="3">YhdP central domain-containing protein</fullName>
    </recommendedName>
</protein>
<evidence type="ECO:0000313" key="5">
    <source>
        <dbReference type="Proteomes" id="UP001501221"/>
    </source>
</evidence>
<feature type="compositionally biased region" description="Basic and acidic residues" evidence="1">
    <location>
        <begin position="1270"/>
        <end position="1286"/>
    </location>
</feature>
<dbReference type="InterPro" id="IPR011836">
    <property type="entry name" value="YhdP"/>
</dbReference>
<accession>A0ABN0SUC9</accession>
<keyword evidence="2" id="KW-0472">Membrane</keyword>
<dbReference type="RefSeq" id="WP_343986031.1">
    <property type="nucleotide sequence ID" value="NZ_BAAAFM010000001.1"/>
</dbReference>
<proteinExistence type="predicted"/>
<organism evidence="4 5">
    <name type="scientific">Kangiella japonica</name>
    <dbReference type="NCBI Taxonomy" id="647384"/>
    <lineage>
        <taxon>Bacteria</taxon>
        <taxon>Pseudomonadati</taxon>
        <taxon>Pseudomonadota</taxon>
        <taxon>Gammaproteobacteria</taxon>
        <taxon>Kangiellales</taxon>
        <taxon>Kangiellaceae</taxon>
        <taxon>Kangiella</taxon>
    </lineage>
</organism>
<dbReference type="InterPro" id="IPR025263">
    <property type="entry name" value="YhdP_central"/>
</dbReference>
<feature type="compositionally biased region" description="Acidic residues" evidence="1">
    <location>
        <begin position="1252"/>
        <end position="1269"/>
    </location>
</feature>
<dbReference type="Proteomes" id="UP001501221">
    <property type="component" value="Unassembled WGS sequence"/>
</dbReference>
<feature type="region of interest" description="Disordered" evidence="1">
    <location>
        <begin position="1250"/>
        <end position="1316"/>
    </location>
</feature>
<dbReference type="PANTHER" id="PTHR38690">
    <property type="entry name" value="PROTEASE-RELATED"/>
    <property type="match status" value="1"/>
</dbReference>
<keyword evidence="5" id="KW-1185">Reference proteome</keyword>
<keyword evidence="2" id="KW-1133">Transmembrane helix</keyword>
<dbReference type="EMBL" id="BAAAFM010000001">
    <property type="protein sequence ID" value="GAA0200661.1"/>
    <property type="molecule type" value="Genomic_DNA"/>
</dbReference>
<name>A0ABN0SUC9_9GAMM</name>
<gene>
    <name evidence="4" type="ORF">GCM10009123_04990</name>
</gene>
<dbReference type="NCBIfam" id="TIGR02099">
    <property type="entry name" value="YhdP family protein"/>
    <property type="match status" value="1"/>
</dbReference>
<dbReference type="Pfam" id="PF13116">
    <property type="entry name" value="YhdP"/>
    <property type="match status" value="1"/>
</dbReference>